<reference evidence="1 2" key="1">
    <citation type="submission" date="2015-03" db="EMBL/GenBank/DDBJ databases">
        <authorList>
            <person name="Murphy D."/>
        </authorList>
    </citation>
    <scope>NUCLEOTIDE SEQUENCE [LARGE SCALE GENOMIC DNA]</scope>
    <source>
        <strain evidence="1 2">FCF326</strain>
    </source>
</reference>
<proteinExistence type="predicted"/>
<accession>A0A0T9LH54</accession>
<dbReference type="RefSeq" id="WP_046694714.1">
    <property type="nucleotide sequence ID" value="NZ_CAWMAB010000010.1"/>
</dbReference>
<dbReference type="EMBL" id="CPYI01000010">
    <property type="protein sequence ID" value="CNE94841.1"/>
    <property type="molecule type" value="Genomic_DNA"/>
</dbReference>
<dbReference type="Proteomes" id="UP000045824">
    <property type="component" value="Unassembled WGS sequence"/>
</dbReference>
<gene>
    <name evidence="1" type="ORF">ERS008491_02683</name>
</gene>
<evidence type="ECO:0000313" key="1">
    <source>
        <dbReference type="EMBL" id="CNE94841.1"/>
    </source>
</evidence>
<evidence type="ECO:0000313" key="2">
    <source>
        <dbReference type="Proteomes" id="UP000045824"/>
    </source>
</evidence>
<organism evidence="1 2">
    <name type="scientific">Yersinia kristensenii</name>
    <dbReference type="NCBI Taxonomy" id="28152"/>
    <lineage>
        <taxon>Bacteria</taxon>
        <taxon>Pseudomonadati</taxon>
        <taxon>Pseudomonadota</taxon>
        <taxon>Gammaproteobacteria</taxon>
        <taxon>Enterobacterales</taxon>
        <taxon>Yersiniaceae</taxon>
        <taxon>Yersinia</taxon>
    </lineage>
</organism>
<protein>
    <submittedName>
        <fullName evidence="1">Uncharacterized protein</fullName>
    </submittedName>
</protein>
<sequence>MRAYKADFIIVRGIVDSFLKDETIRSKLAYISDKKTNDWEKWLQIELEYFMKNKHQLIVLRETAAIPDKRILKNRYKMYVDIIFRKKRTRINSYIFLELKCTKRVSALLKGIEMDINKVNSIRTTEYDQRSFWCIGFHHACDTKSIDKINNFRIKYDFFHHEIIELCNCGDVHLANCKKKQIGLLIV</sequence>
<dbReference type="AlphaFoldDB" id="A0A0T9LH54"/>
<name>A0A0T9LH54_YERKR</name>